<dbReference type="Proteomes" id="UP000067243">
    <property type="component" value="Chromosome"/>
</dbReference>
<accession>A0A0K1P5K5</accession>
<feature type="transmembrane region" description="Helical" evidence="1">
    <location>
        <begin position="399"/>
        <end position="421"/>
    </location>
</feature>
<dbReference type="RefSeq" id="WP_075048176.1">
    <property type="nucleotide sequence ID" value="NZ_CP012328.1"/>
</dbReference>
<gene>
    <name evidence="2" type="ORF">STURON_00332</name>
</gene>
<name>A0A0K1P5K5_9MOLU</name>
<dbReference type="EMBL" id="CP012328">
    <property type="protein sequence ID" value="AKU79578.1"/>
    <property type="molecule type" value="Genomic_DNA"/>
</dbReference>
<evidence type="ECO:0000313" key="2">
    <source>
        <dbReference type="EMBL" id="AKU79578.1"/>
    </source>
</evidence>
<evidence type="ECO:0000256" key="1">
    <source>
        <dbReference type="SAM" id="Phobius"/>
    </source>
</evidence>
<reference evidence="2 3" key="1">
    <citation type="journal article" date="2015" name="Genome Announc.">
        <title>Complete Genome Sequence of Spiroplasma turonicum Strain Tab4cT, a Parasite of a Horse Fly, Haematopota sp. (Diptera: Tabanidae).</title>
        <authorList>
            <person name="Davis R.E."/>
            <person name="Shao J."/>
            <person name="Zhao Y."/>
            <person name="Gasparich G.E."/>
            <person name="Gaynor B.J."/>
            <person name="Donofrio N."/>
        </authorList>
    </citation>
    <scope>NUCLEOTIDE SEQUENCE [LARGE SCALE GENOMIC DNA]</scope>
    <source>
        <strain evidence="2 3">Tab4c</strain>
    </source>
</reference>
<keyword evidence="3" id="KW-1185">Reference proteome</keyword>
<dbReference type="PATRIC" id="fig|216946.3.peg.332"/>
<keyword evidence="1" id="KW-1133">Transmembrane helix</keyword>
<proteinExistence type="predicted"/>
<dbReference type="STRING" id="216946.STURO_v1c03320"/>
<keyword evidence="1" id="KW-0472">Membrane</keyword>
<protein>
    <recommendedName>
        <fullName evidence="4">Transmembrane protein</fullName>
    </recommendedName>
</protein>
<sequence length="427" mass="50827">MFSIFTSLFSKLKCSISTVFISLIISFSPLITSILSKVENNFSGFNEFYQNDKLIKFNFKTDITNKAVKYINDESLKDFTPIADILDYKLKEGETSTNRLSAFKRALYLGQLNLLNINNKSVIEDWKIYKTIFDPIYKSSLRYYNLFTNPKSDYDFNFFLNLKTVDQVNLINFSGYINYLKSLDELKTLSPLLEYIKTIFNDYWWSLSNQRVINSQFASIYEHIFVEDSRMMFFNESDDDSEEYLYESNEKIFNLYNELPQLMILNYLIMQLYTNMIYFDDQIFFNILSIDILSNDNEDITIEELLNSYELYYKKLDYKYNLNFLGNFSTIYLNLNKNLLYKEIIYNNANANFMWFLPRTRVSSNFIRDLINNSKNNIENKKATPIFSEDIHFKGSSNYIIIIISWLLFDLLLTISSYYIFKIKILK</sequence>
<evidence type="ECO:0000313" key="3">
    <source>
        <dbReference type="Proteomes" id="UP000067243"/>
    </source>
</evidence>
<dbReference type="KEGG" id="stur:STURON_00332"/>
<organism evidence="2 3">
    <name type="scientific">Spiroplasma turonicum</name>
    <dbReference type="NCBI Taxonomy" id="216946"/>
    <lineage>
        <taxon>Bacteria</taxon>
        <taxon>Bacillati</taxon>
        <taxon>Mycoplasmatota</taxon>
        <taxon>Mollicutes</taxon>
        <taxon>Entomoplasmatales</taxon>
        <taxon>Spiroplasmataceae</taxon>
        <taxon>Spiroplasma</taxon>
    </lineage>
</organism>
<dbReference type="AlphaFoldDB" id="A0A0K1P5K5"/>
<evidence type="ECO:0008006" key="4">
    <source>
        <dbReference type="Google" id="ProtNLM"/>
    </source>
</evidence>
<keyword evidence="1" id="KW-0812">Transmembrane</keyword>